<gene>
    <name evidence="1" type="ORF">TSAR_008093</name>
</gene>
<proteinExistence type="predicted"/>
<accession>A0A232FNL8</accession>
<keyword evidence="2" id="KW-1185">Reference proteome</keyword>
<name>A0A232FNL8_9HYME</name>
<sequence>MNLIIASRSKRVFVGGLSSFVSVKGIHSNSSTKQTADYKKSLQEAIKARNGEMECIKKLKNEVDELIGNC</sequence>
<organism evidence="1 2">
    <name type="scientific">Trichomalopsis sarcophagae</name>
    <dbReference type="NCBI Taxonomy" id="543379"/>
    <lineage>
        <taxon>Eukaryota</taxon>
        <taxon>Metazoa</taxon>
        <taxon>Ecdysozoa</taxon>
        <taxon>Arthropoda</taxon>
        <taxon>Hexapoda</taxon>
        <taxon>Insecta</taxon>
        <taxon>Pterygota</taxon>
        <taxon>Neoptera</taxon>
        <taxon>Endopterygota</taxon>
        <taxon>Hymenoptera</taxon>
        <taxon>Apocrita</taxon>
        <taxon>Proctotrupomorpha</taxon>
        <taxon>Chalcidoidea</taxon>
        <taxon>Pteromalidae</taxon>
        <taxon>Pteromalinae</taxon>
        <taxon>Trichomalopsis</taxon>
    </lineage>
</organism>
<dbReference type="EMBL" id="NNAY01000003">
    <property type="protein sequence ID" value="OXU32272.1"/>
    <property type="molecule type" value="Genomic_DNA"/>
</dbReference>
<evidence type="ECO:0000313" key="2">
    <source>
        <dbReference type="Proteomes" id="UP000215335"/>
    </source>
</evidence>
<dbReference type="Proteomes" id="UP000215335">
    <property type="component" value="Unassembled WGS sequence"/>
</dbReference>
<comment type="caution">
    <text evidence="1">The sequence shown here is derived from an EMBL/GenBank/DDBJ whole genome shotgun (WGS) entry which is preliminary data.</text>
</comment>
<reference evidence="1 2" key="1">
    <citation type="journal article" date="2017" name="Curr. Biol.">
        <title>The Evolution of Venom by Co-option of Single-Copy Genes.</title>
        <authorList>
            <person name="Martinson E.O."/>
            <person name="Mrinalini"/>
            <person name="Kelkar Y.D."/>
            <person name="Chang C.H."/>
            <person name="Werren J.H."/>
        </authorList>
    </citation>
    <scope>NUCLEOTIDE SEQUENCE [LARGE SCALE GENOMIC DNA]</scope>
    <source>
        <strain evidence="1 2">Alberta</strain>
        <tissue evidence="1">Whole body</tissue>
    </source>
</reference>
<evidence type="ECO:0000313" key="1">
    <source>
        <dbReference type="EMBL" id="OXU32272.1"/>
    </source>
</evidence>
<dbReference type="AlphaFoldDB" id="A0A232FNL8"/>
<protein>
    <submittedName>
        <fullName evidence="1">Uncharacterized protein</fullName>
    </submittedName>
</protein>